<dbReference type="AlphaFoldDB" id="B3S4F0"/>
<dbReference type="Pfam" id="PF00173">
    <property type="entry name" value="Cyt-b5"/>
    <property type="match status" value="1"/>
</dbReference>
<dbReference type="PhylomeDB" id="B3S4F0"/>
<dbReference type="GO" id="GO:0016020">
    <property type="term" value="C:membrane"/>
    <property type="evidence" value="ECO:0000318"/>
    <property type="project" value="GO_Central"/>
</dbReference>
<evidence type="ECO:0000313" key="3">
    <source>
        <dbReference type="EMBL" id="EDV22627.1"/>
    </source>
</evidence>
<gene>
    <name evidence="3" type="ORF">TRIADDRAFT_16260</name>
</gene>
<dbReference type="RefSeq" id="XP_002115171.1">
    <property type="nucleotide sequence ID" value="XM_002115135.1"/>
</dbReference>
<dbReference type="InterPro" id="IPR050577">
    <property type="entry name" value="MAPR/NEUFC/NENF-like"/>
</dbReference>
<accession>B3S4F0</accession>
<dbReference type="PANTHER" id="PTHR10281">
    <property type="entry name" value="MEMBRANE-ASSOCIATED PROGESTERONE RECEPTOR COMPONENT-RELATED"/>
    <property type="match status" value="1"/>
</dbReference>
<reference evidence="3 4" key="1">
    <citation type="journal article" date="2008" name="Nature">
        <title>The Trichoplax genome and the nature of placozoans.</title>
        <authorList>
            <person name="Srivastava M."/>
            <person name="Begovic E."/>
            <person name="Chapman J."/>
            <person name="Putnam N.H."/>
            <person name="Hellsten U."/>
            <person name="Kawashima T."/>
            <person name="Kuo A."/>
            <person name="Mitros T."/>
            <person name="Salamov A."/>
            <person name="Carpenter M.L."/>
            <person name="Signorovitch A.Y."/>
            <person name="Moreno M.A."/>
            <person name="Kamm K."/>
            <person name="Grimwood J."/>
            <person name="Schmutz J."/>
            <person name="Shapiro H."/>
            <person name="Grigoriev I.V."/>
            <person name="Buss L.W."/>
            <person name="Schierwater B."/>
            <person name="Dellaporta S.L."/>
            <person name="Rokhsar D.S."/>
        </authorList>
    </citation>
    <scope>NUCLEOTIDE SEQUENCE [LARGE SCALE GENOMIC DNA]</scope>
    <source>
        <strain evidence="3 4">Grell-BS-1999</strain>
    </source>
</reference>
<name>B3S4F0_TRIAD</name>
<feature type="non-terminal residue" evidence="3">
    <location>
        <position position="1"/>
    </location>
</feature>
<dbReference type="InParanoid" id="B3S4F0"/>
<dbReference type="FunCoup" id="B3S4F0">
    <property type="interactions" value="1464"/>
</dbReference>
<feature type="domain" description="Cytochrome b5 heme-binding" evidence="2">
    <location>
        <begin position="6"/>
        <end position="102"/>
    </location>
</feature>
<evidence type="ECO:0000256" key="1">
    <source>
        <dbReference type="ARBA" id="ARBA00038357"/>
    </source>
</evidence>
<feature type="non-terminal residue" evidence="3">
    <location>
        <position position="226"/>
    </location>
</feature>
<dbReference type="Proteomes" id="UP000009022">
    <property type="component" value="Unassembled WGS sequence"/>
</dbReference>
<dbReference type="HOGENOM" id="CLU_065455_0_0_1"/>
<protein>
    <recommendedName>
        <fullName evidence="2">Cytochrome b5 heme-binding domain-containing protein</fullName>
    </recommendedName>
</protein>
<dbReference type="OrthoDB" id="10257697at2759"/>
<sequence>PDGQIFTASDLKQYNGDDPQKPIYLAVLGQVFDVTKGKEHYGKGGGYNFFSGRDGTRAFVTGDFSEKGLNDEIKGLSHENFIGIKEWIDFYHKDYSYVGKLIGRFYNAKGEPAPILSKIKTRLSKAYALRKEAENENFKMPGCNTHWTKEEGTVYWCEKKSGGIERDWVGVPRKLFYENGKFKRCACIRTKGPSSFESSKNSNNGDLDYHLLKEYDGCAFASTTCS</sequence>
<dbReference type="Gene3D" id="3.10.120.10">
    <property type="entry name" value="Cytochrome b5-like heme/steroid binding domain"/>
    <property type="match status" value="1"/>
</dbReference>
<dbReference type="CTD" id="6756207"/>
<dbReference type="GO" id="GO:0012505">
    <property type="term" value="C:endomembrane system"/>
    <property type="evidence" value="ECO:0000318"/>
    <property type="project" value="GO_Central"/>
</dbReference>
<keyword evidence="4" id="KW-1185">Reference proteome</keyword>
<proteinExistence type="inferred from homology"/>
<dbReference type="InterPro" id="IPR001199">
    <property type="entry name" value="Cyt_B5-like_heme/steroid-bd"/>
</dbReference>
<organism evidence="3 4">
    <name type="scientific">Trichoplax adhaerens</name>
    <name type="common">Trichoplax reptans</name>
    <dbReference type="NCBI Taxonomy" id="10228"/>
    <lineage>
        <taxon>Eukaryota</taxon>
        <taxon>Metazoa</taxon>
        <taxon>Placozoa</taxon>
        <taxon>Uniplacotomia</taxon>
        <taxon>Trichoplacea</taxon>
        <taxon>Trichoplacidae</taxon>
        <taxon>Trichoplax</taxon>
    </lineage>
</organism>
<dbReference type="InterPro" id="IPR036400">
    <property type="entry name" value="Cyt_B5-like_heme/steroid_sf"/>
</dbReference>
<dbReference type="SUPFAM" id="SSF55856">
    <property type="entry name" value="Cytochrome b5-like heme/steroid binding domain"/>
    <property type="match status" value="1"/>
</dbReference>
<dbReference type="OMA" id="GHKHYGP"/>
<evidence type="ECO:0000259" key="2">
    <source>
        <dbReference type="SMART" id="SM01117"/>
    </source>
</evidence>
<dbReference type="EMBL" id="DS985249">
    <property type="protein sequence ID" value="EDV22627.1"/>
    <property type="molecule type" value="Genomic_DNA"/>
</dbReference>
<comment type="similarity">
    <text evidence="1">Belongs to the cytochrome b5 family. MAPR subfamily.</text>
</comment>
<dbReference type="KEGG" id="tad:TRIADDRAFT_16260"/>
<dbReference type="SMART" id="SM01117">
    <property type="entry name" value="Cyt-b5"/>
    <property type="match status" value="1"/>
</dbReference>
<dbReference type="eggNOG" id="KOG1108">
    <property type="taxonomic scope" value="Eukaryota"/>
</dbReference>
<evidence type="ECO:0000313" key="4">
    <source>
        <dbReference type="Proteomes" id="UP000009022"/>
    </source>
</evidence>
<dbReference type="STRING" id="10228.B3S4F0"/>
<dbReference type="PANTHER" id="PTHR10281:SF4">
    <property type="entry name" value="NEUFERRICIN"/>
    <property type="match status" value="1"/>
</dbReference>
<dbReference type="GeneID" id="6756207"/>